<organism evidence="3 4">
    <name type="scientific">Palleronia marisminoris</name>
    <dbReference type="NCBI Taxonomy" id="315423"/>
    <lineage>
        <taxon>Bacteria</taxon>
        <taxon>Pseudomonadati</taxon>
        <taxon>Pseudomonadota</taxon>
        <taxon>Alphaproteobacteria</taxon>
        <taxon>Rhodobacterales</taxon>
        <taxon>Roseobacteraceae</taxon>
        <taxon>Palleronia</taxon>
    </lineage>
</organism>
<dbReference type="Gene3D" id="3.90.1530.10">
    <property type="entry name" value="Conserved hypothetical protein from pyrococcus furiosus pfu- 392566-001, ParB domain"/>
    <property type="match status" value="1"/>
</dbReference>
<name>A0A1Y5RZ36_9RHOB</name>
<keyword evidence="4" id="KW-1185">Reference proteome</keyword>
<feature type="region of interest" description="Disordered" evidence="1">
    <location>
        <begin position="146"/>
        <end position="168"/>
    </location>
</feature>
<proteinExistence type="predicted"/>
<protein>
    <submittedName>
        <fullName evidence="3">ParB-like nuclease domain protein</fullName>
    </submittedName>
</protein>
<dbReference type="InterPro" id="IPR036086">
    <property type="entry name" value="ParB/Sulfiredoxin_sf"/>
</dbReference>
<dbReference type="SUPFAM" id="SSF110849">
    <property type="entry name" value="ParB/Sulfiredoxin"/>
    <property type="match status" value="1"/>
</dbReference>
<evidence type="ECO:0000313" key="4">
    <source>
        <dbReference type="Proteomes" id="UP000193870"/>
    </source>
</evidence>
<gene>
    <name evidence="3" type="ORF">PAM7066_01133</name>
</gene>
<sequence length="207" mass="21823">MAKAVAKQAQGPTGAQSIAHRAVADLVPYARNARTHSDAQVALIAGSIREFGFNNPVLVDGANGIIAGHGRVLAARKLGFDRVPVIELAHLSEAQKRAYILADNRLAEQAGWDKDLLGLELADLGEMGIDLGDLGFDGAELDALLNHGAGDPREEATPEPPADPVSRPSDLWVLGNHRLICGDATNSDDVSRLLGGVRPHLMVSDPP</sequence>
<feature type="domain" description="ParB-like N-terminal" evidence="2">
    <location>
        <begin position="19"/>
        <end position="105"/>
    </location>
</feature>
<dbReference type="STRING" id="315423.SAMN04488020_102147"/>
<dbReference type="AlphaFoldDB" id="A0A1Y5RZ36"/>
<dbReference type="Proteomes" id="UP000193870">
    <property type="component" value="Unassembled WGS sequence"/>
</dbReference>
<evidence type="ECO:0000259" key="2">
    <source>
        <dbReference type="SMART" id="SM00470"/>
    </source>
</evidence>
<reference evidence="3 4" key="1">
    <citation type="submission" date="2017-03" db="EMBL/GenBank/DDBJ databases">
        <authorList>
            <person name="Afonso C.L."/>
            <person name="Miller P.J."/>
            <person name="Scott M.A."/>
            <person name="Spackman E."/>
            <person name="Goraichik I."/>
            <person name="Dimitrov K.M."/>
            <person name="Suarez D.L."/>
            <person name="Swayne D.E."/>
        </authorList>
    </citation>
    <scope>NUCLEOTIDE SEQUENCE [LARGE SCALE GENOMIC DNA]</scope>
    <source>
        <strain evidence="3 4">CECT 7066</strain>
    </source>
</reference>
<evidence type="ECO:0000313" key="3">
    <source>
        <dbReference type="EMBL" id="SLN28286.1"/>
    </source>
</evidence>
<dbReference type="RefSeq" id="WP_085853147.1">
    <property type="nucleotide sequence ID" value="NZ_FWFV01000002.1"/>
</dbReference>
<evidence type="ECO:0000256" key="1">
    <source>
        <dbReference type="SAM" id="MobiDB-lite"/>
    </source>
</evidence>
<dbReference type="Pfam" id="PF02195">
    <property type="entry name" value="ParB_N"/>
    <property type="match status" value="1"/>
</dbReference>
<dbReference type="CDD" id="cd16403">
    <property type="entry name" value="ParB_N_like_MT"/>
    <property type="match status" value="1"/>
</dbReference>
<accession>A0A1Y5RZ36</accession>
<dbReference type="SMART" id="SM00470">
    <property type="entry name" value="ParB"/>
    <property type="match status" value="1"/>
</dbReference>
<dbReference type="EMBL" id="FWFV01000002">
    <property type="protein sequence ID" value="SLN28286.1"/>
    <property type="molecule type" value="Genomic_DNA"/>
</dbReference>
<dbReference type="InterPro" id="IPR003115">
    <property type="entry name" value="ParB_N"/>
</dbReference>